<dbReference type="EMBL" id="MJIH01000008">
    <property type="protein sequence ID" value="OLR61686.1"/>
    <property type="molecule type" value="Genomic_DNA"/>
</dbReference>
<dbReference type="InterPro" id="IPR035451">
    <property type="entry name" value="Ada-like_dom_sf"/>
</dbReference>
<dbReference type="InterPro" id="IPR036582">
    <property type="entry name" value="Mao_N_sf"/>
</dbReference>
<keyword evidence="3" id="KW-0378">Hydrolase</keyword>
<keyword evidence="7" id="KW-1185">Reference proteome</keyword>
<dbReference type="InterPro" id="IPR035437">
    <property type="entry name" value="SNase_OB-fold_sf"/>
</dbReference>
<dbReference type="SUPFAM" id="SSF50199">
    <property type="entry name" value="Staphylococcal nuclease"/>
    <property type="match status" value="1"/>
</dbReference>
<dbReference type="Pfam" id="PF00565">
    <property type="entry name" value="SNase"/>
    <property type="match status" value="1"/>
</dbReference>
<evidence type="ECO:0000256" key="3">
    <source>
        <dbReference type="ARBA" id="ARBA00022801"/>
    </source>
</evidence>
<dbReference type="Pfam" id="PF07833">
    <property type="entry name" value="Cu_amine_oxidN1"/>
    <property type="match status" value="1"/>
</dbReference>
<dbReference type="PANTHER" id="PTHR12302:SF3">
    <property type="entry name" value="SERINE_THREONINE-PROTEIN KINASE 31"/>
    <property type="match status" value="1"/>
</dbReference>
<dbReference type="GO" id="GO:0004519">
    <property type="term" value="F:endonuclease activity"/>
    <property type="evidence" value="ECO:0007669"/>
    <property type="project" value="UniProtKB-KW"/>
</dbReference>
<dbReference type="SUPFAM" id="SSF57884">
    <property type="entry name" value="Ada DNA repair protein, N-terminal domain (N-Ada 10)"/>
    <property type="match status" value="1"/>
</dbReference>
<dbReference type="InterPro" id="IPR016071">
    <property type="entry name" value="Staphylococal_nuclease_OB-fold"/>
</dbReference>
<keyword evidence="1" id="KW-0540">Nuclease</keyword>
<evidence type="ECO:0000313" key="6">
    <source>
        <dbReference type="EMBL" id="OLR61686.1"/>
    </source>
</evidence>
<dbReference type="SMART" id="SM00318">
    <property type="entry name" value="SNc"/>
    <property type="match status" value="1"/>
</dbReference>
<feature type="region of interest" description="Disordered" evidence="4">
    <location>
        <begin position="293"/>
        <end position="323"/>
    </location>
</feature>
<gene>
    <name evidence="6" type="ORF">BIV18_10050</name>
</gene>
<dbReference type="PROSITE" id="PS50830">
    <property type="entry name" value="TNASE_3"/>
    <property type="match status" value="1"/>
</dbReference>
<dbReference type="GO" id="GO:0016787">
    <property type="term" value="F:hydrolase activity"/>
    <property type="evidence" value="ECO:0007669"/>
    <property type="project" value="UniProtKB-KW"/>
</dbReference>
<organism evidence="6 7">
    <name type="scientific">Peptoniphilus porci</name>
    <dbReference type="NCBI Taxonomy" id="2652280"/>
    <lineage>
        <taxon>Bacteria</taxon>
        <taxon>Bacillati</taxon>
        <taxon>Bacillota</taxon>
        <taxon>Tissierellia</taxon>
        <taxon>Tissierellales</taxon>
        <taxon>Peptoniphilaceae</taxon>
        <taxon>Peptoniphilus</taxon>
    </lineage>
</organism>
<accession>A0A1U7LXI7</accession>
<dbReference type="Gene3D" id="3.30.457.10">
    <property type="entry name" value="Copper amine oxidase-like, N-terminal domain"/>
    <property type="match status" value="1"/>
</dbReference>
<dbReference type="Proteomes" id="UP000187166">
    <property type="component" value="Unassembled WGS sequence"/>
</dbReference>
<evidence type="ECO:0000313" key="7">
    <source>
        <dbReference type="Proteomes" id="UP000187166"/>
    </source>
</evidence>
<dbReference type="Gene3D" id="3.40.10.10">
    <property type="entry name" value="DNA Methylphosphotriester Repair Domain"/>
    <property type="match status" value="1"/>
</dbReference>
<dbReference type="PANTHER" id="PTHR12302">
    <property type="entry name" value="EBNA2 BINDING PROTEIN P100"/>
    <property type="match status" value="1"/>
</dbReference>
<dbReference type="STRING" id="1465756.BIV18_10050"/>
<dbReference type="InterPro" id="IPR012854">
    <property type="entry name" value="Cu_amine_oxidase-like_N"/>
</dbReference>
<dbReference type="SUPFAM" id="SSF55383">
    <property type="entry name" value="Copper amine oxidase, domain N"/>
    <property type="match status" value="1"/>
</dbReference>
<reference evidence="6 7" key="1">
    <citation type="journal article" date="2016" name="Appl. Environ. Microbiol.">
        <title>Function and Phylogeny of Bacterial Butyryl Coenzyme A:Acetate Transferases and Their Diversity in the Proximal Colon of Swine.</title>
        <authorList>
            <person name="Trachsel J."/>
            <person name="Bayles D.O."/>
            <person name="Looft T."/>
            <person name="Levine U.Y."/>
            <person name="Allen H.K."/>
        </authorList>
    </citation>
    <scope>NUCLEOTIDE SEQUENCE [LARGE SCALE GENOMIC DNA]</scope>
    <source>
        <strain evidence="6 7">35-6-1</strain>
    </source>
</reference>
<protein>
    <recommendedName>
        <fullName evidence="5">TNase-like domain-containing protein</fullName>
    </recommendedName>
</protein>
<proteinExistence type="predicted"/>
<dbReference type="AlphaFoldDB" id="A0A1U7LXI7"/>
<dbReference type="Gene3D" id="2.40.50.90">
    <property type="match status" value="1"/>
</dbReference>
<comment type="caution">
    <text evidence="6">The sequence shown here is derived from an EMBL/GenBank/DDBJ whole genome shotgun (WGS) entry which is preliminary data.</text>
</comment>
<name>A0A1U7LXI7_9FIRM</name>
<evidence type="ECO:0000256" key="1">
    <source>
        <dbReference type="ARBA" id="ARBA00022722"/>
    </source>
</evidence>
<sequence>MRKAFLKLTTGILLATSLVVPVFAKDISILINNKEITTVDRPYIKESRTLVPIRVISENLGIAVDWDNNNRQVILNKGDSKIALPIEKNYYFLDDNKITTDISGEIKNDRTYVPIRLIAELFDKEVGWNNDTKSVLINDKGTSQPINPTKSTNNFEQAKVVRVVDGDTIVVDRGRGEEKIRFVLVNTPETKHPKKGVEFYGKEASDFTKNALSNKTVYLQKDVSETDKYGRLLRYIWLERPTSDEPSNEEVKTKCFNAILLAGGYANVSTFPPDLKYVDLFRQIEREAREKNLGLWSNGQAPEVKSEPSNNNKQVSQSIKNTGEKAYSQANGRIIANKNSGVYHVPSGRDYKKVTLRNAVFFDTEEEARQADFRPAKN</sequence>
<evidence type="ECO:0000259" key="5">
    <source>
        <dbReference type="PROSITE" id="PS50830"/>
    </source>
</evidence>
<feature type="domain" description="TNase-like" evidence="5">
    <location>
        <begin position="154"/>
        <end position="298"/>
    </location>
</feature>
<feature type="compositionally biased region" description="Polar residues" evidence="4">
    <location>
        <begin position="307"/>
        <end position="321"/>
    </location>
</feature>
<keyword evidence="2" id="KW-0255">Endonuclease</keyword>
<evidence type="ECO:0000256" key="4">
    <source>
        <dbReference type="SAM" id="MobiDB-lite"/>
    </source>
</evidence>
<evidence type="ECO:0000256" key="2">
    <source>
        <dbReference type="ARBA" id="ARBA00022759"/>
    </source>
</evidence>